<dbReference type="AlphaFoldDB" id="A0A7S1Q002"/>
<feature type="region of interest" description="Disordered" evidence="6">
    <location>
        <begin position="69"/>
        <end position="94"/>
    </location>
</feature>
<dbReference type="EC" id="5.2.1.8" evidence="2 5"/>
<gene>
    <name evidence="8" type="ORF">ACAT0790_LOCUS12381</name>
</gene>
<dbReference type="SUPFAM" id="SSF54534">
    <property type="entry name" value="FKBP-like"/>
    <property type="match status" value="1"/>
</dbReference>
<comment type="catalytic activity">
    <reaction evidence="1 5">
        <text>[protein]-peptidylproline (omega=180) = [protein]-peptidylproline (omega=0)</text>
        <dbReference type="Rhea" id="RHEA:16237"/>
        <dbReference type="Rhea" id="RHEA-COMP:10747"/>
        <dbReference type="Rhea" id="RHEA-COMP:10748"/>
        <dbReference type="ChEBI" id="CHEBI:83833"/>
        <dbReference type="ChEBI" id="CHEBI:83834"/>
        <dbReference type="EC" id="5.2.1.8"/>
    </reaction>
</comment>
<evidence type="ECO:0000256" key="4">
    <source>
        <dbReference type="ARBA" id="ARBA00023235"/>
    </source>
</evidence>
<dbReference type="PANTHER" id="PTHR43811:SF17">
    <property type="entry name" value="PEPTIDYL-PROLYL CIS-TRANS ISOMERASE FKBP16-3, CHLOROPLASTIC"/>
    <property type="match status" value="1"/>
</dbReference>
<dbReference type="GO" id="GO:0003755">
    <property type="term" value="F:peptidyl-prolyl cis-trans isomerase activity"/>
    <property type="evidence" value="ECO:0007669"/>
    <property type="project" value="UniProtKB-KW"/>
</dbReference>
<dbReference type="InterPro" id="IPR046357">
    <property type="entry name" value="PPIase_dom_sf"/>
</dbReference>
<name>A0A7S1Q002_ALECA</name>
<sequence>MAPARRQPQRFLLAAVGAWLCLGLFGPLGFTEPGATARRASSGSQAPGEEVSRAVALRMFPAIAAGLSAAPSHAESGTTEAWKVRPDGSEDEMHTGGVEWEDVKVGTGSSPKIGQLVAVEFVAKAFLKEREITVDDTRGKPRDYRFGIGQMVPGMDEGLLGMRTGGVRKLKIPGRLAFGSKAIPAAKGRPALPANTPLEITVTLQFIPGADDVYSYGEADI</sequence>
<evidence type="ECO:0000256" key="3">
    <source>
        <dbReference type="ARBA" id="ARBA00023110"/>
    </source>
</evidence>
<dbReference type="PROSITE" id="PS50059">
    <property type="entry name" value="FKBP_PPIASE"/>
    <property type="match status" value="1"/>
</dbReference>
<evidence type="ECO:0000256" key="1">
    <source>
        <dbReference type="ARBA" id="ARBA00000971"/>
    </source>
</evidence>
<evidence type="ECO:0000256" key="6">
    <source>
        <dbReference type="SAM" id="MobiDB-lite"/>
    </source>
</evidence>
<organism evidence="8">
    <name type="scientific">Alexandrium catenella</name>
    <name type="common">Red tide dinoflagellate</name>
    <name type="synonym">Gonyaulax catenella</name>
    <dbReference type="NCBI Taxonomy" id="2925"/>
    <lineage>
        <taxon>Eukaryota</taxon>
        <taxon>Sar</taxon>
        <taxon>Alveolata</taxon>
        <taxon>Dinophyceae</taxon>
        <taxon>Gonyaulacales</taxon>
        <taxon>Pyrocystaceae</taxon>
        <taxon>Alexandrium</taxon>
    </lineage>
</organism>
<accession>A0A7S1Q002</accession>
<reference evidence="8" key="1">
    <citation type="submission" date="2021-01" db="EMBL/GenBank/DDBJ databases">
        <authorList>
            <person name="Corre E."/>
            <person name="Pelletier E."/>
            <person name="Niang G."/>
            <person name="Scheremetjew M."/>
            <person name="Finn R."/>
            <person name="Kale V."/>
            <person name="Holt S."/>
            <person name="Cochrane G."/>
            <person name="Meng A."/>
            <person name="Brown T."/>
            <person name="Cohen L."/>
        </authorList>
    </citation>
    <scope>NUCLEOTIDE SEQUENCE</scope>
    <source>
        <strain evidence="8">OF101</strain>
    </source>
</reference>
<dbReference type="Gene3D" id="3.10.50.40">
    <property type="match status" value="1"/>
</dbReference>
<feature type="domain" description="PPIase FKBP-type" evidence="7">
    <location>
        <begin position="114"/>
        <end position="208"/>
    </location>
</feature>
<feature type="compositionally biased region" description="Basic and acidic residues" evidence="6">
    <location>
        <begin position="82"/>
        <end position="94"/>
    </location>
</feature>
<evidence type="ECO:0000256" key="2">
    <source>
        <dbReference type="ARBA" id="ARBA00013194"/>
    </source>
</evidence>
<proteinExistence type="predicted"/>
<dbReference type="Pfam" id="PF00254">
    <property type="entry name" value="FKBP_C"/>
    <property type="match status" value="1"/>
</dbReference>
<keyword evidence="3 5" id="KW-0697">Rotamase</keyword>
<dbReference type="EMBL" id="HBGE01020543">
    <property type="protein sequence ID" value="CAD9110941.1"/>
    <property type="molecule type" value="Transcribed_RNA"/>
</dbReference>
<keyword evidence="4 5" id="KW-0413">Isomerase</keyword>
<evidence type="ECO:0000256" key="5">
    <source>
        <dbReference type="PROSITE-ProRule" id="PRU00277"/>
    </source>
</evidence>
<protein>
    <recommendedName>
        <fullName evidence="2 5">peptidylprolyl isomerase</fullName>
        <ecNumber evidence="2 5">5.2.1.8</ecNumber>
    </recommendedName>
</protein>
<evidence type="ECO:0000259" key="7">
    <source>
        <dbReference type="PROSITE" id="PS50059"/>
    </source>
</evidence>
<dbReference type="PANTHER" id="PTHR43811">
    <property type="entry name" value="FKBP-TYPE PEPTIDYL-PROLYL CIS-TRANS ISOMERASE FKPA"/>
    <property type="match status" value="1"/>
</dbReference>
<dbReference type="InterPro" id="IPR001179">
    <property type="entry name" value="PPIase_FKBP_dom"/>
</dbReference>
<evidence type="ECO:0000313" key="8">
    <source>
        <dbReference type="EMBL" id="CAD9110941.1"/>
    </source>
</evidence>